<organism evidence="2">
    <name type="scientific">Microbacterium phage Sunny</name>
    <dbReference type="NCBI Taxonomy" id="3144828"/>
    <lineage>
        <taxon>Viruses</taxon>
    </lineage>
</organism>
<sequence>MSTTKTMQISQSNSGVLAAELNAAIAGGRVVTLNGHTPVAPDTGDAVRSWSTGSISFKVAAKKPGATRDVYVKIGHMLDITSEAPADQPPAPHATVKPRKTKAPTNPRDVVEKITLNRLGKAPIAATVKGETGYLTVRTVNGKYRYAVTMDEKNATMFSPGGSLERHAKRAEAAGIKIAA</sequence>
<protein>
    <submittedName>
        <fullName evidence="2">Uncharacterized protein</fullName>
    </submittedName>
</protein>
<dbReference type="EMBL" id="PP763432">
    <property type="protein sequence ID" value="XBN42162.1"/>
    <property type="molecule type" value="Genomic_DNA"/>
</dbReference>
<proteinExistence type="predicted"/>
<evidence type="ECO:0000313" key="2">
    <source>
        <dbReference type="EMBL" id="XBN42162.1"/>
    </source>
</evidence>
<feature type="region of interest" description="Disordered" evidence="1">
    <location>
        <begin position="82"/>
        <end position="105"/>
    </location>
</feature>
<reference evidence="2" key="1">
    <citation type="submission" date="2024-05" db="EMBL/GenBank/DDBJ databases">
        <title>Complete genome sequence of bacteriophages Merry and Sunny infecting Microbacterium sp. isolated from an alkaline commercial outdoor algal pond.</title>
        <authorList>
            <person name="Levesque A.V."/>
            <person name="Rabines A.J."/>
            <person name="Alrubaiaan E."/>
            <person name="Oliver A."/>
            <person name="Allen E.E."/>
            <person name="Hazlebeck D."/>
            <person name="Pinowska A."/>
            <person name="Traller J.C."/>
            <person name="Zeigler Allen L."/>
        </authorList>
    </citation>
    <scope>NUCLEOTIDE SEQUENCE</scope>
</reference>
<evidence type="ECO:0000256" key="1">
    <source>
        <dbReference type="SAM" id="MobiDB-lite"/>
    </source>
</evidence>
<name>A0AAU7J832_9VIRU</name>
<accession>A0AAU7J832</accession>